<gene>
    <name evidence="1" type="ORF">O3P16_01580</name>
</gene>
<dbReference type="EMBL" id="JAQGEF010000001">
    <property type="protein sequence ID" value="MDA3613484.1"/>
    <property type="molecule type" value="Genomic_DNA"/>
</dbReference>
<reference evidence="1 2" key="1">
    <citation type="submission" date="2022-12" db="EMBL/GenBank/DDBJ databases">
        <title>Chitinophagaceae gen. sp. nov., a new member of the family Chitinophagaceae, isolated from soil in a chemical factory.</title>
        <authorList>
            <person name="Ke Z."/>
        </authorList>
    </citation>
    <scope>NUCLEOTIDE SEQUENCE [LARGE SCALE GENOMIC DNA]</scope>
    <source>
        <strain evidence="1 2">LY-5</strain>
    </source>
</reference>
<dbReference type="Proteomes" id="UP001210231">
    <property type="component" value="Unassembled WGS sequence"/>
</dbReference>
<keyword evidence="2" id="KW-1185">Reference proteome</keyword>
<protein>
    <submittedName>
        <fullName evidence="1">Uncharacterized protein</fullName>
    </submittedName>
</protein>
<evidence type="ECO:0000313" key="1">
    <source>
        <dbReference type="EMBL" id="MDA3613484.1"/>
    </source>
</evidence>
<dbReference type="RefSeq" id="WP_407029815.1">
    <property type="nucleotide sequence ID" value="NZ_JAQGEF010000001.1"/>
</dbReference>
<name>A0ABT4UFX5_9BACT</name>
<proteinExistence type="predicted"/>
<evidence type="ECO:0000313" key="2">
    <source>
        <dbReference type="Proteomes" id="UP001210231"/>
    </source>
</evidence>
<sequence length="123" mass="14361">MEDRLSEFGEIFIKSVRDNTLFVIEGIINGHMKSDIDKKMYKDIKELPLESIELLRVFVYKAVDLSMHNMLFMFESNNDWVLFNENMDVDNIVELSDGFAGELYTSEGWISRFSDYSPSRGLE</sequence>
<organism evidence="1 2">
    <name type="scientific">Polluticaenibacter yanchengensis</name>
    <dbReference type="NCBI Taxonomy" id="3014562"/>
    <lineage>
        <taxon>Bacteria</taxon>
        <taxon>Pseudomonadati</taxon>
        <taxon>Bacteroidota</taxon>
        <taxon>Chitinophagia</taxon>
        <taxon>Chitinophagales</taxon>
        <taxon>Chitinophagaceae</taxon>
        <taxon>Polluticaenibacter</taxon>
    </lineage>
</organism>
<accession>A0ABT4UFX5</accession>
<comment type="caution">
    <text evidence="1">The sequence shown here is derived from an EMBL/GenBank/DDBJ whole genome shotgun (WGS) entry which is preliminary data.</text>
</comment>